<accession>A0ABN8Z4R3</accession>
<protein>
    <submittedName>
        <fullName evidence="2">Uncharacterized protein</fullName>
    </submittedName>
</protein>
<name>A0ABN8Z4R3_RANTA</name>
<dbReference type="Proteomes" id="UP001176941">
    <property type="component" value="Chromosome 27"/>
</dbReference>
<evidence type="ECO:0000313" key="2">
    <source>
        <dbReference type="EMBL" id="CAI9167628.1"/>
    </source>
</evidence>
<feature type="region of interest" description="Disordered" evidence="1">
    <location>
        <begin position="85"/>
        <end position="109"/>
    </location>
</feature>
<gene>
    <name evidence="2" type="ORF">MRATA1EN1_LOCUS16590</name>
</gene>
<feature type="compositionally biased region" description="Acidic residues" evidence="1">
    <location>
        <begin position="1"/>
        <end position="11"/>
    </location>
</feature>
<organism evidence="2 3">
    <name type="scientific">Rangifer tarandus platyrhynchus</name>
    <name type="common">Svalbard reindeer</name>
    <dbReference type="NCBI Taxonomy" id="3082113"/>
    <lineage>
        <taxon>Eukaryota</taxon>
        <taxon>Metazoa</taxon>
        <taxon>Chordata</taxon>
        <taxon>Craniata</taxon>
        <taxon>Vertebrata</taxon>
        <taxon>Euteleostomi</taxon>
        <taxon>Mammalia</taxon>
        <taxon>Eutheria</taxon>
        <taxon>Laurasiatheria</taxon>
        <taxon>Artiodactyla</taxon>
        <taxon>Ruminantia</taxon>
        <taxon>Pecora</taxon>
        <taxon>Cervidae</taxon>
        <taxon>Odocoileinae</taxon>
        <taxon>Rangifer</taxon>
    </lineage>
</organism>
<evidence type="ECO:0000313" key="3">
    <source>
        <dbReference type="Proteomes" id="UP001176941"/>
    </source>
</evidence>
<proteinExistence type="predicted"/>
<dbReference type="EMBL" id="OX459963">
    <property type="protein sequence ID" value="CAI9167628.1"/>
    <property type="molecule type" value="Genomic_DNA"/>
</dbReference>
<reference evidence="2" key="1">
    <citation type="submission" date="2023-04" db="EMBL/GenBank/DDBJ databases">
        <authorList>
            <consortium name="ELIXIR-Norway"/>
        </authorList>
    </citation>
    <scope>NUCLEOTIDE SEQUENCE [LARGE SCALE GENOMIC DNA]</scope>
</reference>
<feature type="region of interest" description="Disordered" evidence="1">
    <location>
        <begin position="1"/>
        <end position="67"/>
    </location>
</feature>
<keyword evidence="3" id="KW-1185">Reference proteome</keyword>
<sequence length="109" mass="12237">MWTGESEEIEEGERKRWKKVGRRGERPLVGVNRGQAKEEKHKGQGGTSRGLRRESGKPWSASMEPGVRWGQGAHRCLSWWAVSRHKQGPGTACPGQRPEVRGQSTAVHR</sequence>
<evidence type="ECO:0000256" key="1">
    <source>
        <dbReference type="SAM" id="MobiDB-lite"/>
    </source>
</evidence>